<keyword evidence="7" id="KW-0843">Virulence</keyword>
<feature type="domain" description="LysM" evidence="14">
    <location>
        <begin position="296"/>
        <end position="340"/>
    </location>
</feature>
<dbReference type="GO" id="GO:0008061">
    <property type="term" value="F:chitin binding"/>
    <property type="evidence" value="ECO:0007669"/>
    <property type="project" value="UniProtKB-KW"/>
</dbReference>
<feature type="chain" id="PRO_5030950403" description="chitinase" evidence="13">
    <location>
        <begin position="26"/>
        <end position="1366"/>
    </location>
</feature>
<dbReference type="SUPFAM" id="SSF51445">
    <property type="entry name" value="(Trans)glycosidases"/>
    <property type="match status" value="1"/>
</dbReference>
<dbReference type="Gene3D" id="3.10.350.10">
    <property type="entry name" value="LysM domain"/>
    <property type="match status" value="2"/>
</dbReference>
<keyword evidence="10" id="KW-0624">Polysaccharide degradation</keyword>
<dbReference type="InterPro" id="IPR001579">
    <property type="entry name" value="Glyco_hydro_18_chit_AS"/>
</dbReference>
<dbReference type="PROSITE" id="PS51782">
    <property type="entry name" value="LYSM"/>
    <property type="match status" value="2"/>
</dbReference>
<comment type="catalytic activity">
    <reaction evidence="1">
        <text>Random endo-hydrolysis of N-acetyl-beta-D-glucosaminide (1-&gt;4)-beta-linkages in chitin and chitodextrins.</text>
        <dbReference type="EC" id="3.2.1.14"/>
    </reaction>
</comment>
<dbReference type="InterPro" id="IPR053214">
    <property type="entry name" value="LysM12-like"/>
</dbReference>
<dbReference type="GeneID" id="64976202"/>
<evidence type="ECO:0000256" key="13">
    <source>
        <dbReference type="SAM" id="SignalP"/>
    </source>
</evidence>
<accession>A0A7R7XR45</accession>
<name>A0A7R7XR45_9EURO</name>
<keyword evidence="17" id="KW-1185">Reference proteome</keyword>
<dbReference type="CDD" id="cd02878">
    <property type="entry name" value="GH18_zymocin_alpha"/>
    <property type="match status" value="1"/>
</dbReference>
<proteinExistence type="inferred from homology"/>
<dbReference type="KEGG" id="apuu:APUU_50908A"/>
<dbReference type="SUPFAM" id="SSF54106">
    <property type="entry name" value="LysM domain"/>
    <property type="match status" value="2"/>
</dbReference>
<dbReference type="Gene3D" id="3.20.20.80">
    <property type="entry name" value="Glycosidases"/>
    <property type="match status" value="1"/>
</dbReference>
<feature type="domain" description="LysM" evidence="14">
    <location>
        <begin position="359"/>
        <end position="407"/>
    </location>
</feature>
<dbReference type="PROSITE" id="PS51910">
    <property type="entry name" value="GH18_2"/>
    <property type="match status" value="1"/>
</dbReference>
<keyword evidence="6" id="KW-0146">Chitin degradation</keyword>
<reference evidence="16" key="1">
    <citation type="submission" date="2021-01" db="EMBL/GenBank/DDBJ databases">
        <authorList>
            <consortium name="Aspergillus puulaauensis MK2 genome sequencing consortium"/>
            <person name="Kazuki M."/>
            <person name="Futagami T."/>
        </authorList>
    </citation>
    <scope>NUCLEOTIDE SEQUENCE</scope>
    <source>
        <strain evidence="16">MK2</strain>
    </source>
</reference>
<protein>
    <recommendedName>
        <fullName evidence="3">chitinase</fullName>
        <ecNumber evidence="3">3.2.1.14</ecNumber>
    </recommendedName>
</protein>
<dbReference type="InterPro" id="IPR036779">
    <property type="entry name" value="LysM_dom_sf"/>
</dbReference>
<feature type="compositionally biased region" description="Pro residues" evidence="12">
    <location>
        <begin position="1003"/>
        <end position="1014"/>
    </location>
</feature>
<evidence type="ECO:0000256" key="8">
    <source>
        <dbReference type="ARBA" id="ARBA00023277"/>
    </source>
</evidence>
<dbReference type="GO" id="GO:0006032">
    <property type="term" value="P:chitin catabolic process"/>
    <property type="evidence" value="ECO:0007669"/>
    <property type="project" value="UniProtKB-KW"/>
</dbReference>
<feature type="compositionally biased region" description="Acidic residues" evidence="12">
    <location>
        <begin position="1204"/>
        <end position="1213"/>
    </location>
</feature>
<dbReference type="InterPro" id="IPR018392">
    <property type="entry name" value="LysM"/>
</dbReference>
<evidence type="ECO:0000256" key="7">
    <source>
        <dbReference type="ARBA" id="ARBA00023026"/>
    </source>
</evidence>
<dbReference type="Pfam" id="PF01476">
    <property type="entry name" value="LysM"/>
    <property type="match status" value="2"/>
</dbReference>
<evidence type="ECO:0000256" key="11">
    <source>
        <dbReference type="RuleBase" id="RU000489"/>
    </source>
</evidence>
<dbReference type="PANTHER" id="PTHR47700">
    <property type="entry name" value="V CHITINASE, PUTATIVE (AFU_ORTHOLOGUE AFUA_6G13720)-RELATED"/>
    <property type="match status" value="1"/>
</dbReference>
<dbReference type="SUPFAM" id="SSF54556">
    <property type="entry name" value="Chitinase insertion domain"/>
    <property type="match status" value="1"/>
</dbReference>
<dbReference type="InterPro" id="IPR029070">
    <property type="entry name" value="Chitinase_insertion_sf"/>
</dbReference>
<dbReference type="PANTHER" id="PTHR47700:SF2">
    <property type="entry name" value="CHITINASE"/>
    <property type="match status" value="1"/>
</dbReference>
<dbReference type="OrthoDB" id="73875at2759"/>
<evidence type="ECO:0000256" key="5">
    <source>
        <dbReference type="ARBA" id="ARBA00022801"/>
    </source>
</evidence>
<dbReference type="GO" id="GO:0000272">
    <property type="term" value="P:polysaccharide catabolic process"/>
    <property type="evidence" value="ECO:0007669"/>
    <property type="project" value="UniProtKB-KW"/>
</dbReference>
<dbReference type="GO" id="GO:0008843">
    <property type="term" value="F:endochitinase activity"/>
    <property type="evidence" value="ECO:0007669"/>
    <property type="project" value="UniProtKB-EC"/>
</dbReference>
<dbReference type="SMART" id="SM00257">
    <property type="entry name" value="LysM"/>
    <property type="match status" value="2"/>
</dbReference>
<keyword evidence="4" id="KW-0147">Chitin-binding</keyword>
<evidence type="ECO:0000256" key="4">
    <source>
        <dbReference type="ARBA" id="ARBA00022669"/>
    </source>
</evidence>
<feature type="signal peptide" evidence="13">
    <location>
        <begin position="1"/>
        <end position="25"/>
    </location>
</feature>
<keyword evidence="13" id="KW-0732">Signal</keyword>
<dbReference type="Gene3D" id="3.10.50.10">
    <property type="match status" value="1"/>
</dbReference>
<evidence type="ECO:0000256" key="12">
    <source>
        <dbReference type="SAM" id="MobiDB-lite"/>
    </source>
</evidence>
<keyword evidence="9 11" id="KW-0326">Glycosidase</keyword>
<comment type="similarity">
    <text evidence="2">Belongs to the glycosyl hydrolase 18 family. Chitinase class V subfamily.</text>
</comment>
<dbReference type="InterPro" id="IPR017853">
    <property type="entry name" value="GH"/>
</dbReference>
<dbReference type="SMART" id="SM00636">
    <property type="entry name" value="Glyco_18"/>
    <property type="match status" value="1"/>
</dbReference>
<evidence type="ECO:0000259" key="15">
    <source>
        <dbReference type="PROSITE" id="PS51910"/>
    </source>
</evidence>
<dbReference type="CDD" id="cd00118">
    <property type="entry name" value="LysM"/>
    <property type="match status" value="2"/>
</dbReference>
<dbReference type="InterPro" id="IPR001223">
    <property type="entry name" value="Glyco_hydro18_cat"/>
</dbReference>
<evidence type="ECO:0000256" key="3">
    <source>
        <dbReference type="ARBA" id="ARBA00012729"/>
    </source>
</evidence>
<evidence type="ECO:0000256" key="6">
    <source>
        <dbReference type="ARBA" id="ARBA00023024"/>
    </source>
</evidence>
<keyword evidence="5 11" id="KW-0378">Hydrolase</keyword>
<dbReference type="EMBL" id="AP024447">
    <property type="protein sequence ID" value="BCS26197.1"/>
    <property type="molecule type" value="Genomic_DNA"/>
</dbReference>
<evidence type="ECO:0000256" key="9">
    <source>
        <dbReference type="ARBA" id="ARBA00023295"/>
    </source>
</evidence>
<dbReference type="EC" id="3.2.1.14" evidence="3"/>
<evidence type="ECO:0000313" key="16">
    <source>
        <dbReference type="EMBL" id="BCS26197.1"/>
    </source>
</evidence>
<evidence type="ECO:0000259" key="14">
    <source>
        <dbReference type="PROSITE" id="PS51782"/>
    </source>
</evidence>
<dbReference type="Pfam" id="PF00704">
    <property type="entry name" value="Glyco_hydro_18"/>
    <property type="match status" value="1"/>
</dbReference>
<evidence type="ECO:0000256" key="2">
    <source>
        <dbReference type="ARBA" id="ARBA00008682"/>
    </source>
</evidence>
<feature type="compositionally biased region" description="Polar residues" evidence="12">
    <location>
        <begin position="976"/>
        <end position="991"/>
    </location>
</feature>
<feature type="domain" description="GH18" evidence="15">
    <location>
        <begin position="502"/>
        <end position="856"/>
    </location>
</feature>
<feature type="compositionally biased region" description="Pro residues" evidence="12">
    <location>
        <begin position="1023"/>
        <end position="1036"/>
    </location>
</feature>
<evidence type="ECO:0000313" key="17">
    <source>
        <dbReference type="Proteomes" id="UP000654913"/>
    </source>
</evidence>
<evidence type="ECO:0000256" key="1">
    <source>
        <dbReference type="ARBA" id="ARBA00000822"/>
    </source>
</evidence>
<reference evidence="16" key="2">
    <citation type="submission" date="2021-02" db="EMBL/GenBank/DDBJ databases">
        <title>Aspergillus puulaauensis MK2 genome sequence.</title>
        <authorList>
            <person name="Futagami T."/>
            <person name="Mori K."/>
            <person name="Kadooka C."/>
            <person name="Tanaka T."/>
        </authorList>
    </citation>
    <scope>NUCLEOTIDE SEQUENCE</scope>
    <source>
        <strain evidence="16">MK2</strain>
    </source>
</reference>
<keyword evidence="8" id="KW-0119">Carbohydrate metabolism</keyword>
<feature type="region of interest" description="Disordered" evidence="12">
    <location>
        <begin position="976"/>
        <end position="1047"/>
    </location>
</feature>
<dbReference type="RefSeq" id="XP_041558391.1">
    <property type="nucleotide sequence ID" value="XM_041705958.1"/>
</dbReference>
<dbReference type="PROSITE" id="PS01095">
    <property type="entry name" value="GH18_1"/>
    <property type="match status" value="1"/>
</dbReference>
<dbReference type="Proteomes" id="UP000654913">
    <property type="component" value="Chromosome 5"/>
</dbReference>
<sequence length="1366" mass="147374">MWSQRHFLACILPIYLFGVLNFTHAASFDPFSASARCPVSCTEDKLQSWSRYRSLSQLDSCNQTILFDLNVYNKVNRPNAHSTLRACSVAESDQPAPLKRQWLSIVTETVSELGAAFTRAAGTAEPNKVEASVKVLRWDSAAGSLDVPAITTAATAIVNAPRSKTPGTSSARHLLAKSGKTIVGVHIGSQFDAETSTRLVQSFLKQEVRKAPVADRTAAQICSGDSITSRVFGIVADSTGNLESVQDALRQWNDAECLVSSTGGPGWNETITVIPGTKISVAPSSNATSAQRATCKYIQAEAGDGCWALADRCGITQDKLKEYNGQDVCDPVQVGKYVCCSSGNLPDFSPQPNPDGSCKTYTIKSDDTCDSIANANGMTTEDVEDRNGNTWAWMGCDALQQGNIICLSKGDPPMPAPVENAVCGPQVPGTERPDDMSDLVNLNPCPLRVCCNVWAQCGITEEFCIESPSDTGAPGTAKPHSNGCIANCGMDVVNNDEPPAKFMRVGYFEAFNLDRPCLHMLPRHISTDWTHIHFAFAGISKSFEVELGDLQDMFDEFKQIRTSKRILSFGGWSFSTEYDTFPIFREGVTAEQRQLFADNVVQFVIDNELDGVDFDWEYPGAPDIPGIPAGSPEDGPNYLKFLKLVREALPADLTIGIAAPASYWYLQGFPIAEISKVVDYIIYMTYDLHGQWDYGNEWAVEYCDNGDCMRSHVNKTETKNSLSMVTKAGVPANKLIIGMPLYGRSFKMAEEGCWGPDCKYVGPESDAAPGRCTGTRGYISNNEIRQILASGNDVQQHSDDDGDILVYNGTEWVSWLTRSSYNSRVDWITGLNMGGTSDWAIDLDSAYAVGDGPGSPGGPGTGVVYISPDLYEEDDPVVKCDQYPCTFVFPPWRLESPTTIKPSPTTLTYEEYWSTTQYFAAEDATITTTVGSIGTTIITPSPVTLSSIDVWNHVQEEGDETIIWLTSSVRLEPSTFTKTYEGPNSTSTSNRWRPPITWTWSPGPYPVIPLPTPTGPGSNPDDPSSPSPPPPPPSNYPPSVTFSEGLPTPTCGPGEDCGGFPCANDCDSSDIGGCSGVCGCLGGCPPGAGNCVGRSCGGGGGSSGGGGGGDGPDDSQTTCSTRQTASWCMERCTVKNFPSTTTTACTEDCTRTFTACSATDSTTSTTTTARCRPLTSSPQDLEGIQIVVTSGSNDYTMPPIPTSEPDDDGDDGDGGNPDPDPTDSDPPYPTTPPDPKPYCFRDHNADGRYKAFTFDDFADMVDAICYQPSVDELSPDNTLGFVWGDPGSLQISVIWAENQSGCKPKSPQPMGDYCKQTFIDFGYTCDLDFDQDEWYGGGFVDNYEHGCVVWAIMHDTRQPRSLSAGE</sequence>
<evidence type="ECO:0000256" key="10">
    <source>
        <dbReference type="ARBA" id="ARBA00023326"/>
    </source>
</evidence>
<feature type="region of interest" description="Disordered" evidence="12">
    <location>
        <begin position="1161"/>
        <end position="1240"/>
    </location>
</feature>
<feature type="compositionally biased region" description="Pro residues" evidence="12">
    <location>
        <begin position="1224"/>
        <end position="1236"/>
    </location>
</feature>
<organism evidence="16 17">
    <name type="scientific">Aspergillus puulaauensis</name>
    <dbReference type="NCBI Taxonomy" id="1220207"/>
    <lineage>
        <taxon>Eukaryota</taxon>
        <taxon>Fungi</taxon>
        <taxon>Dikarya</taxon>
        <taxon>Ascomycota</taxon>
        <taxon>Pezizomycotina</taxon>
        <taxon>Eurotiomycetes</taxon>
        <taxon>Eurotiomycetidae</taxon>
        <taxon>Eurotiales</taxon>
        <taxon>Aspergillaceae</taxon>
        <taxon>Aspergillus</taxon>
    </lineage>
</organism>
<gene>
    <name evidence="16" type="ORF">APUU_50908A</name>
</gene>
<dbReference type="InterPro" id="IPR011583">
    <property type="entry name" value="Chitinase_II/V-like_cat"/>
</dbReference>